<feature type="transmembrane region" description="Helical" evidence="6">
    <location>
        <begin position="120"/>
        <end position="139"/>
    </location>
</feature>
<dbReference type="SUPFAM" id="SSF103481">
    <property type="entry name" value="Multidrug resistance efflux transporter EmrE"/>
    <property type="match status" value="2"/>
</dbReference>
<feature type="transmembrane region" description="Helical" evidence="6">
    <location>
        <begin position="293"/>
        <end position="310"/>
    </location>
</feature>
<keyword evidence="9" id="KW-1185">Reference proteome</keyword>
<feature type="transmembrane region" description="Helical" evidence="6">
    <location>
        <begin position="268"/>
        <end position="287"/>
    </location>
</feature>
<evidence type="ECO:0000256" key="4">
    <source>
        <dbReference type="ARBA" id="ARBA00022989"/>
    </source>
</evidence>
<evidence type="ECO:0000313" key="8">
    <source>
        <dbReference type="EMBL" id="MFC4294771.1"/>
    </source>
</evidence>
<dbReference type="Proteomes" id="UP001595828">
    <property type="component" value="Unassembled WGS sequence"/>
</dbReference>
<evidence type="ECO:0000256" key="6">
    <source>
        <dbReference type="SAM" id="Phobius"/>
    </source>
</evidence>
<evidence type="ECO:0000256" key="1">
    <source>
        <dbReference type="ARBA" id="ARBA00004141"/>
    </source>
</evidence>
<feature type="transmembrane region" description="Helical" evidence="6">
    <location>
        <begin position="236"/>
        <end position="256"/>
    </location>
</feature>
<evidence type="ECO:0000259" key="7">
    <source>
        <dbReference type="Pfam" id="PF00892"/>
    </source>
</evidence>
<dbReference type="PANTHER" id="PTHR22911:SF6">
    <property type="entry name" value="SOLUTE CARRIER FAMILY 35 MEMBER G1"/>
    <property type="match status" value="1"/>
</dbReference>
<dbReference type="Pfam" id="PF00892">
    <property type="entry name" value="EamA"/>
    <property type="match status" value="1"/>
</dbReference>
<dbReference type="RefSeq" id="WP_379538259.1">
    <property type="nucleotide sequence ID" value="NZ_JBHSDR010000004.1"/>
</dbReference>
<feature type="transmembrane region" description="Helical" evidence="6">
    <location>
        <begin position="30"/>
        <end position="49"/>
    </location>
</feature>
<dbReference type="EMBL" id="JBHSDR010000004">
    <property type="protein sequence ID" value="MFC4294771.1"/>
    <property type="molecule type" value="Genomic_DNA"/>
</dbReference>
<feature type="transmembrane region" description="Helical" evidence="6">
    <location>
        <begin position="146"/>
        <end position="162"/>
    </location>
</feature>
<evidence type="ECO:0000313" key="9">
    <source>
        <dbReference type="Proteomes" id="UP001595828"/>
    </source>
</evidence>
<feature type="domain" description="EamA" evidence="7">
    <location>
        <begin position="30"/>
        <end position="162"/>
    </location>
</feature>
<keyword evidence="3 6" id="KW-0812">Transmembrane</keyword>
<evidence type="ECO:0000256" key="5">
    <source>
        <dbReference type="ARBA" id="ARBA00023136"/>
    </source>
</evidence>
<evidence type="ECO:0000256" key="2">
    <source>
        <dbReference type="ARBA" id="ARBA00009853"/>
    </source>
</evidence>
<feature type="transmembrane region" description="Helical" evidence="6">
    <location>
        <begin position="95"/>
        <end position="114"/>
    </location>
</feature>
<keyword evidence="5 6" id="KW-0472">Membrane</keyword>
<reference evidence="9" key="1">
    <citation type="journal article" date="2019" name="Int. J. Syst. Evol. Microbiol.">
        <title>The Global Catalogue of Microorganisms (GCM) 10K type strain sequencing project: providing services to taxonomists for standard genome sequencing and annotation.</title>
        <authorList>
            <consortium name="The Broad Institute Genomics Platform"/>
            <consortium name="The Broad Institute Genome Sequencing Center for Infectious Disease"/>
            <person name="Wu L."/>
            <person name="Ma J."/>
        </authorList>
    </citation>
    <scope>NUCLEOTIDE SEQUENCE [LARGE SCALE GENOMIC DNA]</scope>
    <source>
        <strain evidence="9">CGMCC 1.12989</strain>
    </source>
</reference>
<proteinExistence type="inferred from homology"/>
<evidence type="ECO:0000256" key="3">
    <source>
        <dbReference type="ARBA" id="ARBA00022692"/>
    </source>
</evidence>
<feature type="transmembrane region" description="Helical" evidence="6">
    <location>
        <begin position="55"/>
        <end position="75"/>
    </location>
</feature>
<dbReference type="InterPro" id="IPR037185">
    <property type="entry name" value="EmrE-like"/>
</dbReference>
<sequence length="321" mass="33313">MCVAPPTDAAHRVAARQREGAIDVQRRENAGLLFALAGFVLLSLGDSVIKTIAGAWPGTAVALTRYAIGVAMLGAMLAGSQGRAGFRMVRPRWHVLRGFSVALATICFFSSLFLMPQAEATALTFTSPILTALLSPLLLGERLNRASFAALALGFVGAVIVLRPTFLAVGAAALLPLLSALGMSLLMIGNRAVAGTQSALSMQFFVALLALPVMAVAAMAGHLSGFPPLHIGLPDWTIVARCAIVAVTATTAHWLLFMAAERASAARIAPMTYVQLLVALVVGYAVFGDLPDALSLLGAAVIVGAGLLLWRSGRTVVATTD</sequence>
<gene>
    <name evidence="8" type="ORF">ACFO0A_06815</name>
</gene>
<keyword evidence="4 6" id="KW-1133">Transmembrane helix</keyword>
<comment type="caution">
    <text evidence="8">The sequence shown here is derived from an EMBL/GenBank/DDBJ whole genome shotgun (WGS) entry which is preliminary data.</text>
</comment>
<feature type="transmembrane region" description="Helical" evidence="6">
    <location>
        <begin position="168"/>
        <end position="188"/>
    </location>
</feature>
<protein>
    <submittedName>
        <fullName evidence="8">DMT family transporter</fullName>
    </submittedName>
</protein>
<accession>A0ABV8RN29</accession>
<comment type="similarity">
    <text evidence="2">Belongs to the drug/metabolite transporter (DMT) superfamily. 10 TMS drug/metabolite exporter (DME) (TC 2.A.7.3) family.</text>
</comment>
<comment type="subcellular location">
    <subcellularLocation>
        <location evidence="1">Membrane</location>
        <topology evidence="1">Multi-pass membrane protein</topology>
    </subcellularLocation>
</comment>
<feature type="transmembrane region" description="Helical" evidence="6">
    <location>
        <begin position="200"/>
        <end position="224"/>
    </location>
</feature>
<dbReference type="InterPro" id="IPR000620">
    <property type="entry name" value="EamA_dom"/>
</dbReference>
<dbReference type="PANTHER" id="PTHR22911">
    <property type="entry name" value="ACYL-MALONYL CONDENSING ENZYME-RELATED"/>
    <property type="match status" value="1"/>
</dbReference>
<name>A0ABV8RN29_9SPHN</name>
<organism evidence="8 9">
    <name type="scientific">Novosphingobium tardum</name>
    <dbReference type="NCBI Taxonomy" id="1538021"/>
    <lineage>
        <taxon>Bacteria</taxon>
        <taxon>Pseudomonadati</taxon>
        <taxon>Pseudomonadota</taxon>
        <taxon>Alphaproteobacteria</taxon>
        <taxon>Sphingomonadales</taxon>
        <taxon>Sphingomonadaceae</taxon>
        <taxon>Novosphingobium</taxon>
    </lineage>
</organism>